<dbReference type="GO" id="GO:0006508">
    <property type="term" value="P:proteolysis"/>
    <property type="evidence" value="ECO:0007669"/>
    <property type="project" value="UniProtKB-KW"/>
</dbReference>
<keyword evidence="4" id="KW-0378">Hydrolase</keyword>
<evidence type="ECO:0000313" key="11">
    <source>
        <dbReference type="EMBL" id="JAV80571.1"/>
    </source>
</evidence>
<comment type="similarity">
    <text evidence="1">Belongs to the peptidase M16 family.</text>
</comment>
<dbReference type="FunFam" id="3.30.830.10:FF:000005">
    <property type="entry name" value="nardilysin isoform X1"/>
    <property type="match status" value="1"/>
</dbReference>
<sequence>MIEFQLAVPSDDFRKEQLIVSMAQDSSPVNSFSWGNLITLKDNVSDDRLYEMLHEFRKRHYSAHRMTVAIQARLPIATLEKLLVDCFSPIPNNGLPPDDFKTLIGDTFDTPKFRQLYYVKPVKDICQVDLTFYLPSLIRLYRVKPHVYLSWILGYEGKNSLYSYLKKKVWVLSLSAANEESGAEYNSIYATFTISLVLTREGFSNIKDVVESVFSYINLLKINGPSERIFREMQSIGETSFRFEEEETAADNVEDLVEHMQYFPSKDYLTGDTLVFDYDPDAITMVLNNLVPTKMNVMISSADVPTNIVYDQIEPWFKTQYKAIDIPSDWLECWKNAKPLPEFSLPGPNPFVTTDFSILPKQKNLSKYPEKVLDSPLIELWYRKDDKFELPLAYYYYYLISPLALKSAASTCMMEMYAILVQMNFAEEGYDALLADLEFEIIAGEKGLAIKISGYNEKLNLLIELVGKCLKNVSQTFSEPLFDAIKEKLRKSYYNAIIKPSKLCKDLRLSVLQQNYFSHAEKHRATFAITYDQMRQFSDDVLKNLYVQGLVQGNVTSATALDATKSLLCSINPSPLGEADRPKIIINELPLGEHCCRIESINEDNSNSVITNYYQCGISHIKNTVILELILLLVEEPLFDTLRTKEQLGYKVDCSLRDTYGILGYTVSVSTQANKYTTQHVDARIENYLEQSQGVVMTLSEKKFQRAKKDLIKVKQCVDVDLEDEIDRNWDEIVNCKYKFNRLLLEIKAIESLKMQEVKNFWKTHNMGQQGTHKKLSMQVVGHPPKVVQDATDDPKEVSPLKVGKIRAHGKAHHSKSPLNTFSEDTNCDTSASNLSIKYLQDLTEIAGNRTESYFIEDIESFKKSLKPFQ</sequence>
<name>A0A1Y1M4X7_PHOPY</name>
<dbReference type="Gene3D" id="3.30.830.10">
    <property type="entry name" value="Metalloenzyme, LuxS/M16 peptidase-like"/>
    <property type="match status" value="4"/>
</dbReference>
<dbReference type="Pfam" id="PF16187">
    <property type="entry name" value="Peptidase_M16_M"/>
    <property type="match status" value="1"/>
</dbReference>
<evidence type="ECO:0000256" key="6">
    <source>
        <dbReference type="ARBA" id="ARBA00023049"/>
    </source>
</evidence>
<evidence type="ECO:0000259" key="10">
    <source>
        <dbReference type="Pfam" id="PF22456"/>
    </source>
</evidence>
<dbReference type="AlphaFoldDB" id="A0A1Y1M4X7"/>
<dbReference type="InterPro" id="IPR054734">
    <property type="entry name" value="PqqF-like_C_4"/>
</dbReference>
<evidence type="ECO:0000256" key="4">
    <source>
        <dbReference type="ARBA" id="ARBA00022801"/>
    </source>
</evidence>
<evidence type="ECO:0000256" key="1">
    <source>
        <dbReference type="ARBA" id="ARBA00007261"/>
    </source>
</evidence>
<reference evidence="11" key="1">
    <citation type="journal article" date="2016" name="Sci. Rep.">
        <title>Molecular characterization of firefly nuptial gifts: a multi-omics approach sheds light on postcopulatory sexual selection.</title>
        <authorList>
            <person name="Al-Wathiqui N."/>
            <person name="Fallon T.R."/>
            <person name="South A."/>
            <person name="Weng J.K."/>
            <person name="Lewis S.M."/>
        </authorList>
    </citation>
    <scope>NUCLEOTIDE SEQUENCE</scope>
</reference>
<dbReference type="EMBL" id="GEZM01041202">
    <property type="protein sequence ID" value="JAV80571.1"/>
    <property type="molecule type" value="Transcribed_RNA"/>
</dbReference>
<proteinExistence type="inferred from homology"/>
<dbReference type="InterPro" id="IPR011249">
    <property type="entry name" value="Metalloenz_LuxS/M16"/>
</dbReference>
<evidence type="ECO:0000256" key="7">
    <source>
        <dbReference type="SAM" id="MobiDB-lite"/>
    </source>
</evidence>
<protein>
    <recommendedName>
        <fullName evidence="12">Peptidase M16 middle/third domain-containing protein</fullName>
    </recommendedName>
</protein>
<feature type="domain" description="Peptidase M16 C-terminal" evidence="8">
    <location>
        <begin position="50"/>
        <end position="234"/>
    </location>
</feature>
<dbReference type="Pfam" id="PF05193">
    <property type="entry name" value="Peptidase_M16_C"/>
    <property type="match status" value="1"/>
</dbReference>
<dbReference type="Pfam" id="PF22456">
    <property type="entry name" value="PqqF-like_C_4"/>
    <property type="match status" value="1"/>
</dbReference>
<evidence type="ECO:0000259" key="9">
    <source>
        <dbReference type="Pfam" id="PF16187"/>
    </source>
</evidence>
<dbReference type="InterPro" id="IPR007863">
    <property type="entry name" value="Peptidase_M16_C"/>
</dbReference>
<evidence type="ECO:0000256" key="5">
    <source>
        <dbReference type="ARBA" id="ARBA00022833"/>
    </source>
</evidence>
<accession>A0A1Y1M4X7</accession>
<keyword evidence="6" id="KW-0482">Metalloprotease</keyword>
<dbReference type="InterPro" id="IPR050626">
    <property type="entry name" value="Peptidase_M16"/>
</dbReference>
<feature type="domain" description="Coenzyme PQQ synthesis protein F-like C-terminal lobe" evidence="10">
    <location>
        <begin position="633"/>
        <end position="730"/>
    </location>
</feature>
<dbReference type="InterPro" id="IPR032632">
    <property type="entry name" value="Peptidase_M16_M"/>
</dbReference>
<dbReference type="GO" id="GO:0008237">
    <property type="term" value="F:metallopeptidase activity"/>
    <property type="evidence" value="ECO:0007669"/>
    <property type="project" value="UniProtKB-KW"/>
</dbReference>
<dbReference type="PANTHER" id="PTHR43690">
    <property type="entry name" value="NARDILYSIN"/>
    <property type="match status" value="1"/>
</dbReference>
<evidence type="ECO:0000259" key="8">
    <source>
        <dbReference type="Pfam" id="PF05193"/>
    </source>
</evidence>
<evidence type="ECO:0000256" key="2">
    <source>
        <dbReference type="ARBA" id="ARBA00022670"/>
    </source>
</evidence>
<dbReference type="GO" id="GO:0046872">
    <property type="term" value="F:metal ion binding"/>
    <property type="evidence" value="ECO:0007669"/>
    <property type="project" value="UniProtKB-KW"/>
</dbReference>
<dbReference type="PANTHER" id="PTHR43690:SF18">
    <property type="entry name" value="INSULIN-DEGRADING ENZYME-RELATED"/>
    <property type="match status" value="1"/>
</dbReference>
<evidence type="ECO:0008006" key="12">
    <source>
        <dbReference type="Google" id="ProtNLM"/>
    </source>
</evidence>
<feature type="region of interest" description="Disordered" evidence="7">
    <location>
        <begin position="806"/>
        <end position="825"/>
    </location>
</feature>
<organism evidence="11">
    <name type="scientific">Photinus pyralis</name>
    <name type="common">Common eastern firefly</name>
    <name type="synonym">Lampyris pyralis</name>
    <dbReference type="NCBI Taxonomy" id="7054"/>
    <lineage>
        <taxon>Eukaryota</taxon>
        <taxon>Metazoa</taxon>
        <taxon>Ecdysozoa</taxon>
        <taxon>Arthropoda</taxon>
        <taxon>Hexapoda</taxon>
        <taxon>Insecta</taxon>
        <taxon>Pterygota</taxon>
        <taxon>Neoptera</taxon>
        <taxon>Endopterygota</taxon>
        <taxon>Coleoptera</taxon>
        <taxon>Polyphaga</taxon>
        <taxon>Elateriformia</taxon>
        <taxon>Elateroidea</taxon>
        <taxon>Lampyridae</taxon>
        <taxon>Lampyrinae</taxon>
        <taxon>Photinus</taxon>
    </lineage>
</organism>
<feature type="compositionally biased region" description="Basic residues" evidence="7">
    <location>
        <begin position="806"/>
        <end position="816"/>
    </location>
</feature>
<feature type="domain" description="Peptidase M16 middle/third" evidence="9">
    <location>
        <begin position="241"/>
        <end position="524"/>
    </location>
</feature>
<keyword evidence="3" id="KW-0479">Metal-binding</keyword>
<keyword evidence="2" id="KW-0645">Protease</keyword>
<evidence type="ECO:0000256" key="3">
    <source>
        <dbReference type="ARBA" id="ARBA00022723"/>
    </source>
</evidence>
<keyword evidence="5" id="KW-0862">Zinc</keyword>
<dbReference type="SUPFAM" id="SSF63411">
    <property type="entry name" value="LuxS/MPP-like metallohydrolase"/>
    <property type="match status" value="4"/>
</dbReference>